<evidence type="ECO:0000256" key="1">
    <source>
        <dbReference type="ARBA" id="ARBA00005575"/>
    </source>
</evidence>
<feature type="region of interest" description="Disordered" evidence="11">
    <location>
        <begin position="459"/>
        <end position="546"/>
    </location>
</feature>
<dbReference type="InterPro" id="IPR017441">
    <property type="entry name" value="Protein_kinase_ATP_BS"/>
</dbReference>
<dbReference type="GO" id="GO:0004674">
    <property type="term" value="F:protein serine/threonine kinase activity"/>
    <property type="evidence" value="ECO:0007669"/>
    <property type="project" value="UniProtKB-KW"/>
</dbReference>
<feature type="region of interest" description="Disordered" evidence="11">
    <location>
        <begin position="1"/>
        <end position="29"/>
    </location>
</feature>
<feature type="compositionally biased region" description="Basic and acidic residues" evidence="11">
    <location>
        <begin position="468"/>
        <end position="477"/>
    </location>
</feature>
<keyword evidence="5 14" id="KW-0418">Kinase</keyword>
<dbReference type="PANTHER" id="PTHR24350">
    <property type="entry name" value="SERINE/THREONINE-PROTEIN KINASE IAL-RELATED"/>
    <property type="match status" value="1"/>
</dbReference>
<evidence type="ECO:0000256" key="5">
    <source>
        <dbReference type="ARBA" id="ARBA00022777"/>
    </source>
</evidence>
<evidence type="ECO:0000256" key="9">
    <source>
        <dbReference type="PIRSR" id="PIRSR630616-3"/>
    </source>
</evidence>
<dbReference type="Pfam" id="PF00498">
    <property type="entry name" value="FHA"/>
    <property type="match status" value="1"/>
</dbReference>
<sequence length="546" mass="61373">MAAEELDPTQSTQQSTQSSSQTTTQGDPCLPDKGVWGSLIPVNDANPFVKRIDFLKSKLSYTIGRSRRDPTVDVSFKYFLRMSQVHCVFEWDGEETSTSAILIRDLNSSNGTYIRGVRIGRNESRLIRDGDEVSFAPVSHRPDRTTRDDRDDYRFKFRHMACKQRSREGLYESYDVHCVIGKGAYGTVVKALHRRENKWYAVKMFSGDRLRELLSATVSGGSARRMDATAAHLKQEVQILQGLRNPYVCELKEAFFEGYSVSVVLELAKGGDLMSYALKHDVLLEPEGQYFTYQICEALDYIHSQGIAHRDLKPENVLLTDDAPPIVKLADFGLAKVIDSLSDMQTRCGTPAFAAPEVFDDSTEGYDKVVDSWSLGVMLFMLLTRKTPFTDTSNEPNWPLLEDFNLSDAGVDFIRRLLELKPQARMTPAQALNHAWIAAQGPKQRARLLQREESLLREAARRQATPTPEERVEESQSKKRKASVQQLGKSMSTMSVGNEDGPAAKRTRAEQGIIVRHAPEPPRPVMPWTPIDPNSDEIPGLGLLQE</sequence>
<dbReference type="CDD" id="cd00060">
    <property type="entry name" value="FHA"/>
    <property type="match status" value="1"/>
</dbReference>
<evidence type="ECO:0000259" key="12">
    <source>
        <dbReference type="PROSITE" id="PS50006"/>
    </source>
</evidence>
<evidence type="ECO:0000256" key="6">
    <source>
        <dbReference type="ARBA" id="ARBA00022840"/>
    </source>
</evidence>
<dbReference type="PROSITE" id="PS00107">
    <property type="entry name" value="PROTEIN_KINASE_ATP"/>
    <property type="match status" value="1"/>
</dbReference>
<gene>
    <name evidence="14" type="ORF">K466DRAFT_552355</name>
</gene>
<evidence type="ECO:0000256" key="4">
    <source>
        <dbReference type="ARBA" id="ARBA00022741"/>
    </source>
</evidence>
<comment type="similarity">
    <text evidence="1">Belongs to the protein kinase superfamily. CAMK Ser/Thr protein kinase family. CHEK2 subfamily.</text>
</comment>
<accession>A0A5C3P8Q9</accession>
<feature type="domain" description="Protein kinase" evidence="13">
    <location>
        <begin position="174"/>
        <end position="437"/>
    </location>
</feature>
<feature type="compositionally biased region" description="Polar residues" evidence="11">
    <location>
        <begin position="483"/>
        <end position="496"/>
    </location>
</feature>
<dbReference type="SUPFAM" id="SSF56112">
    <property type="entry name" value="Protein kinase-like (PK-like)"/>
    <property type="match status" value="1"/>
</dbReference>
<evidence type="ECO:0000256" key="8">
    <source>
        <dbReference type="PIRSR" id="PIRSR630616-2"/>
    </source>
</evidence>
<dbReference type="InterPro" id="IPR000719">
    <property type="entry name" value="Prot_kinase_dom"/>
</dbReference>
<keyword evidence="3" id="KW-0808">Transferase</keyword>
<dbReference type="PROSITE" id="PS50006">
    <property type="entry name" value="FHA_DOMAIN"/>
    <property type="match status" value="1"/>
</dbReference>
<evidence type="ECO:0000256" key="11">
    <source>
        <dbReference type="SAM" id="MobiDB-lite"/>
    </source>
</evidence>
<keyword evidence="2" id="KW-0723">Serine/threonine-protein kinase</keyword>
<dbReference type="InParanoid" id="A0A5C3P8Q9"/>
<proteinExistence type="inferred from homology"/>
<dbReference type="InterPro" id="IPR011009">
    <property type="entry name" value="Kinase-like_dom_sf"/>
</dbReference>
<organism evidence="14 15">
    <name type="scientific">Polyporus arcularius HHB13444</name>
    <dbReference type="NCBI Taxonomy" id="1314778"/>
    <lineage>
        <taxon>Eukaryota</taxon>
        <taxon>Fungi</taxon>
        <taxon>Dikarya</taxon>
        <taxon>Basidiomycota</taxon>
        <taxon>Agaricomycotina</taxon>
        <taxon>Agaricomycetes</taxon>
        <taxon>Polyporales</taxon>
        <taxon>Polyporaceae</taxon>
        <taxon>Polyporus</taxon>
    </lineage>
</organism>
<keyword evidence="15" id="KW-1185">Reference proteome</keyword>
<dbReference type="SMART" id="SM00240">
    <property type="entry name" value="FHA"/>
    <property type="match status" value="1"/>
</dbReference>
<feature type="binding site" evidence="8">
    <location>
        <position position="331"/>
    </location>
    <ligand>
        <name>ATP</name>
        <dbReference type="ChEBI" id="CHEBI:30616"/>
    </ligand>
</feature>
<feature type="domain" description="FHA" evidence="12">
    <location>
        <begin position="61"/>
        <end position="119"/>
    </location>
</feature>
<evidence type="ECO:0000256" key="10">
    <source>
        <dbReference type="PROSITE-ProRule" id="PRU10141"/>
    </source>
</evidence>
<feature type="binding site" evidence="8 10">
    <location>
        <position position="203"/>
    </location>
    <ligand>
        <name>ATP</name>
        <dbReference type="ChEBI" id="CHEBI:30616"/>
    </ligand>
</feature>
<evidence type="ECO:0000256" key="2">
    <source>
        <dbReference type="ARBA" id="ARBA00022527"/>
    </source>
</evidence>
<dbReference type="Gene3D" id="1.10.510.10">
    <property type="entry name" value="Transferase(Phosphotransferase) domain 1"/>
    <property type="match status" value="1"/>
</dbReference>
<evidence type="ECO:0000259" key="13">
    <source>
        <dbReference type="PROSITE" id="PS50011"/>
    </source>
</evidence>
<dbReference type="InterPro" id="IPR030616">
    <property type="entry name" value="Aur-like"/>
</dbReference>
<name>A0A5C3P8Q9_9APHY</name>
<dbReference type="PROSITE" id="PS00108">
    <property type="entry name" value="PROTEIN_KINASE_ST"/>
    <property type="match status" value="1"/>
</dbReference>
<feature type="binding site" evidence="8">
    <location>
        <begin position="266"/>
        <end position="268"/>
    </location>
    <ligand>
        <name>ATP</name>
        <dbReference type="ChEBI" id="CHEBI:30616"/>
    </ligand>
</feature>
<evidence type="ECO:0000256" key="3">
    <source>
        <dbReference type="ARBA" id="ARBA00022679"/>
    </source>
</evidence>
<dbReference type="InterPro" id="IPR000253">
    <property type="entry name" value="FHA_dom"/>
</dbReference>
<evidence type="ECO:0000313" key="14">
    <source>
        <dbReference type="EMBL" id="TFK85277.1"/>
    </source>
</evidence>
<dbReference type="InterPro" id="IPR008271">
    <property type="entry name" value="Ser/Thr_kinase_AS"/>
</dbReference>
<feature type="active site" description="Proton acceptor" evidence="7">
    <location>
        <position position="311"/>
    </location>
</feature>
<keyword evidence="6 8" id="KW-0067">ATP-binding</keyword>
<dbReference type="AlphaFoldDB" id="A0A5C3P8Q9"/>
<dbReference type="Proteomes" id="UP000308197">
    <property type="component" value="Unassembled WGS sequence"/>
</dbReference>
<dbReference type="STRING" id="1314778.A0A5C3P8Q9"/>
<dbReference type="PROSITE" id="PS50011">
    <property type="entry name" value="PROTEIN_KINASE_DOM"/>
    <property type="match status" value="1"/>
</dbReference>
<dbReference type="SUPFAM" id="SSF49879">
    <property type="entry name" value="SMAD/FHA domain"/>
    <property type="match status" value="1"/>
</dbReference>
<protein>
    <submittedName>
        <fullName evidence="14">Kinase-like protein</fullName>
    </submittedName>
</protein>
<keyword evidence="4 8" id="KW-0547">Nucleotide-binding</keyword>
<feature type="binding site" evidence="8">
    <location>
        <begin position="315"/>
        <end position="316"/>
    </location>
    <ligand>
        <name>ATP</name>
        <dbReference type="ChEBI" id="CHEBI:30616"/>
    </ligand>
</feature>
<feature type="cross-link" description="Glycyl lysine isopeptide (Lys-Gly) (interchain with G-Cter in SUMO2)" evidence="9">
    <location>
        <position position="313"/>
    </location>
</feature>
<evidence type="ECO:0000313" key="15">
    <source>
        <dbReference type="Proteomes" id="UP000308197"/>
    </source>
</evidence>
<dbReference type="InterPro" id="IPR008984">
    <property type="entry name" value="SMAD_FHA_dom_sf"/>
</dbReference>
<dbReference type="SMART" id="SM00220">
    <property type="entry name" value="S_TKc"/>
    <property type="match status" value="1"/>
</dbReference>
<feature type="compositionally biased region" description="Low complexity" evidence="11">
    <location>
        <begin position="9"/>
        <end position="25"/>
    </location>
</feature>
<dbReference type="Gene3D" id="2.60.200.20">
    <property type="match status" value="1"/>
</dbReference>
<dbReference type="Pfam" id="PF00069">
    <property type="entry name" value="Pkinase"/>
    <property type="match status" value="1"/>
</dbReference>
<reference evidence="14 15" key="1">
    <citation type="journal article" date="2019" name="Nat. Ecol. Evol.">
        <title>Megaphylogeny resolves global patterns of mushroom evolution.</title>
        <authorList>
            <person name="Varga T."/>
            <person name="Krizsan K."/>
            <person name="Foldi C."/>
            <person name="Dima B."/>
            <person name="Sanchez-Garcia M."/>
            <person name="Sanchez-Ramirez S."/>
            <person name="Szollosi G.J."/>
            <person name="Szarkandi J.G."/>
            <person name="Papp V."/>
            <person name="Albert L."/>
            <person name="Andreopoulos W."/>
            <person name="Angelini C."/>
            <person name="Antonin V."/>
            <person name="Barry K.W."/>
            <person name="Bougher N.L."/>
            <person name="Buchanan P."/>
            <person name="Buyck B."/>
            <person name="Bense V."/>
            <person name="Catcheside P."/>
            <person name="Chovatia M."/>
            <person name="Cooper J."/>
            <person name="Damon W."/>
            <person name="Desjardin D."/>
            <person name="Finy P."/>
            <person name="Geml J."/>
            <person name="Haridas S."/>
            <person name="Hughes K."/>
            <person name="Justo A."/>
            <person name="Karasinski D."/>
            <person name="Kautmanova I."/>
            <person name="Kiss B."/>
            <person name="Kocsube S."/>
            <person name="Kotiranta H."/>
            <person name="LaButti K.M."/>
            <person name="Lechner B.E."/>
            <person name="Liimatainen K."/>
            <person name="Lipzen A."/>
            <person name="Lukacs Z."/>
            <person name="Mihaltcheva S."/>
            <person name="Morgado L.N."/>
            <person name="Niskanen T."/>
            <person name="Noordeloos M.E."/>
            <person name="Ohm R.A."/>
            <person name="Ortiz-Santana B."/>
            <person name="Ovrebo C."/>
            <person name="Racz N."/>
            <person name="Riley R."/>
            <person name="Savchenko A."/>
            <person name="Shiryaev A."/>
            <person name="Soop K."/>
            <person name="Spirin V."/>
            <person name="Szebenyi C."/>
            <person name="Tomsovsky M."/>
            <person name="Tulloss R.E."/>
            <person name="Uehling J."/>
            <person name="Grigoriev I.V."/>
            <person name="Vagvolgyi C."/>
            <person name="Papp T."/>
            <person name="Martin F.M."/>
            <person name="Miettinen O."/>
            <person name="Hibbett D.S."/>
            <person name="Nagy L.G."/>
        </authorList>
    </citation>
    <scope>NUCLEOTIDE SEQUENCE [LARGE SCALE GENOMIC DNA]</scope>
    <source>
        <strain evidence="14 15">HHB13444</strain>
    </source>
</reference>
<dbReference type="GO" id="GO:0005524">
    <property type="term" value="F:ATP binding"/>
    <property type="evidence" value="ECO:0007669"/>
    <property type="project" value="UniProtKB-UniRule"/>
</dbReference>
<evidence type="ECO:0000256" key="7">
    <source>
        <dbReference type="PIRSR" id="PIRSR630616-1"/>
    </source>
</evidence>
<dbReference type="FunCoup" id="A0A5C3P8Q9">
    <property type="interactions" value="512"/>
</dbReference>
<dbReference type="EMBL" id="ML211263">
    <property type="protein sequence ID" value="TFK85277.1"/>
    <property type="molecule type" value="Genomic_DNA"/>
</dbReference>